<evidence type="ECO:0000313" key="2">
    <source>
        <dbReference type="EMBL" id="MDR7380691.1"/>
    </source>
</evidence>
<gene>
    <name evidence="2" type="ORF">J2S48_000206</name>
</gene>
<organism evidence="2 3">
    <name type="scientific">Promicromonospora iranensis</name>
    <dbReference type="NCBI Taxonomy" id="1105144"/>
    <lineage>
        <taxon>Bacteria</taxon>
        <taxon>Bacillati</taxon>
        <taxon>Actinomycetota</taxon>
        <taxon>Actinomycetes</taxon>
        <taxon>Micrococcales</taxon>
        <taxon>Promicromonosporaceae</taxon>
        <taxon>Promicromonospora</taxon>
    </lineage>
</organism>
<proteinExistence type="predicted"/>
<evidence type="ECO:0000313" key="3">
    <source>
        <dbReference type="Proteomes" id="UP001183585"/>
    </source>
</evidence>
<reference evidence="2 3" key="1">
    <citation type="submission" date="2023-07" db="EMBL/GenBank/DDBJ databases">
        <title>Sequencing the genomes of 1000 actinobacteria strains.</title>
        <authorList>
            <person name="Klenk H.-P."/>
        </authorList>
    </citation>
    <scope>NUCLEOTIDE SEQUENCE [LARGE SCALE GENOMIC DNA]</scope>
    <source>
        <strain evidence="2 3">DSM 45554</strain>
    </source>
</reference>
<accession>A0ABU2CH93</accession>
<protein>
    <submittedName>
        <fullName evidence="2">Uncharacterized protein</fullName>
    </submittedName>
</protein>
<name>A0ABU2CH93_9MICO</name>
<dbReference type="Proteomes" id="UP001183585">
    <property type="component" value="Unassembled WGS sequence"/>
</dbReference>
<comment type="caution">
    <text evidence="2">The sequence shown here is derived from an EMBL/GenBank/DDBJ whole genome shotgun (WGS) entry which is preliminary data.</text>
</comment>
<sequence length="66" mass="7032">MTAAPAEGSESTEESGRRDRTWSAGRAALVCLAFVFWGWGELRPDVPRWVADATGGHRLASGSGKV</sequence>
<dbReference type="RefSeq" id="WP_274992429.1">
    <property type="nucleotide sequence ID" value="NZ_JAJQQP010000002.1"/>
</dbReference>
<keyword evidence="3" id="KW-1185">Reference proteome</keyword>
<dbReference type="EMBL" id="JAVDYE010000001">
    <property type="protein sequence ID" value="MDR7380691.1"/>
    <property type="molecule type" value="Genomic_DNA"/>
</dbReference>
<evidence type="ECO:0000256" key="1">
    <source>
        <dbReference type="SAM" id="MobiDB-lite"/>
    </source>
</evidence>
<feature type="region of interest" description="Disordered" evidence="1">
    <location>
        <begin position="1"/>
        <end position="21"/>
    </location>
</feature>